<sequence length="753" mass="84259">MEDPPPFPPSGVLSSRLFAPDEAGEEVGPSLLLPSEVEGGERAQASKPLRPGRIYNLHTLRERMKEFTSAEEGGKASRGRKKTPNIVPLSHEALADQAKSQGYERFLEGARKEEWGEGGRGSSCSFAQDVGLTNRSTLGSESRRMHPTKSGLSGASQAFPLADATRFLRRQWCPQYDSSSDHEAAICQRTAHWLLRPSGDTALYPLHGNRPDWAELDEAEKKILGPKNRNYHLYARKEKAGGFGIRSAMDSLEEGERMSSTDRGLGSTTSTLVLNMRTHRLERRSRTKASVEKAAKGRVRWQDEGEESDGGVETGEGGGLLSDEKMLQRVAVLMEAFERSGPNAAGWLFLRDFKWTLHRDPRVQEIFGLEKKQYSLEKKSKRKEGHAEEESTSQGPLKAVVSWIADTVFRNRDEPVTFTKKSQVKVKAMLDQLRRIESDLISNERTVEEAKIAFDTFAKAFWPFVGKSLTPDTWRQGLGVYRTVATQKDTPYALTATQMMVRDSILGVNIASDELRLPDFVELPRLGLMEKPDLSLAHEVGTDRKLHEKAQSLERLRFTEASSPFQQSFADVIHLEKDLAEYQVLKQQLDRVSREAFLSAPSESLARFLAVIRDRAGHMDSVEELAREAGIFRAPPTFKMPSAEHEELREHQTRMREKFGEETTSSQLVGVSAVPTALVSDDEDDEGSPERPVRAAPVIPKNLPPLKSAPKIEIRAKVVPRRSQKLDDTIELDEAVECVRDEEDDVSSLSEDE</sequence>
<organism evidence="2 3">
    <name type="scientific">Toxoplasma gondii p89</name>
    <dbReference type="NCBI Taxonomy" id="943119"/>
    <lineage>
        <taxon>Eukaryota</taxon>
        <taxon>Sar</taxon>
        <taxon>Alveolata</taxon>
        <taxon>Apicomplexa</taxon>
        <taxon>Conoidasida</taxon>
        <taxon>Coccidia</taxon>
        <taxon>Eucoccidiorida</taxon>
        <taxon>Eimeriorina</taxon>
        <taxon>Sarcocystidae</taxon>
        <taxon>Toxoplasma</taxon>
    </lineage>
</organism>
<accession>A0A086JMJ0</accession>
<evidence type="ECO:0000256" key="1">
    <source>
        <dbReference type="SAM" id="MobiDB-lite"/>
    </source>
</evidence>
<dbReference type="EMBL" id="AEYI02001769">
    <property type="protein sequence ID" value="KFG33358.1"/>
    <property type="molecule type" value="Genomic_DNA"/>
</dbReference>
<feature type="compositionally biased region" description="Basic and acidic residues" evidence="1">
    <location>
        <begin position="289"/>
        <end position="303"/>
    </location>
</feature>
<dbReference type="OrthoDB" id="329603at2759"/>
<comment type="caution">
    <text evidence="2">The sequence shown here is derived from an EMBL/GenBank/DDBJ whole genome shotgun (WGS) entry which is preliminary data.</text>
</comment>
<feature type="region of interest" description="Disordered" evidence="1">
    <location>
        <begin position="1"/>
        <end position="52"/>
    </location>
</feature>
<dbReference type="VEuPathDB" id="ToxoDB:TGP89_289990"/>
<proteinExistence type="predicted"/>
<protein>
    <submittedName>
        <fullName evidence="2">Uncharacterized protein</fullName>
    </submittedName>
</protein>
<reference evidence="2 3" key="1">
    <citation type="submission" date="2014-03" db="EMBL/GenBank/DDBJ databases">
        <authorList>
            <person name="Sibley D."/>
            <person name="Venepally P."/>
            <person name="Karamycheva S."/>
            <person name="Hadjithomas M."/>
            <person name="Khan A."/>
            <person name="Brunk B."/>
            <person name="Roos D."/>
            <person name="Caler E."/>
            <person name="Lorenzi H."/>
        </authorList>
    </citation>
    <scope>NUCLEOTIDE SEQUENCE [LARGE SCALE GENOMIC DNA]</scope>
    <source>
        <strain evidence="3">p89</strain>
    </source>
</reference>
<gene>
    <name evidence="2" type="ORF">TGP89_289990</name>
</gene>
<evidence type="ECO:0000313" key="2">
    <source>
        <dbReference type="EMBL" id="KFG33358.1"/>
    </source>
</evidence>
<feature type="region of interest" description="Disordered" evidence="1">
    <location>
        <begin position="679"/>
        <end position="706"/>
    </location>
</feature>
<dbReference type="AlphaFoldDB" id="A0A086JMJ0"/>
<feature type="region of interest" description="Disordered" evidence="1">
    <location>
        <begin position="283"/>
        <end position="320"/>
    </location>
</feature>
<dbReference type="Proteomes" id="UP000028828">
    <property type="component" value="Unassembled WGS sequence"/>
</dbReference>
<evidence type="ECO:0000313" key="3">
    <source>
        <dbReference type="Proteomes" id="UP000028828"/>
    </source>
</evidence>
<name>A0A086JMJ0_TOXGO</name>
<feature type="region of interest" description="Disordered" evidence="1">
    <location>
        <begin position="135"/>
        <end position="155"/>
    </location>
</feature>